<gene>
    <name evidence="7" type="ORF">H6A20_00720</name>
</gene>
<evidence type="ECO:0000256" key="5">
    <source>
        <dbReference type="ARBA" id="ARBA00022839"/>
    </source>
</evidence>
<sequence length="345" mass="38676">MGVQPEAGRACSESRSAEIWETFRRVIQVCADERADLLLVAGDLFHRQPLLRELKEADSLFASIPGTQVVLIAGNHDYIRRDSYYRTFRWSSNVHMLAGEKLEAVELPRLSCAVYGLSYHARQISAPLYDEARAQGRQRTEILLAHGGDGAHIPIDRERLAGLGYSYIALGHIHRPHVLVPSLAAYAGALEPTDRNDTGPHGYIEGEISPDEGGCRFSFVPFASRSYIHCEVEVDRRTTGMRLRELVEEKIRQNGKENIYKFLLKGYRDPDIAFDLDALGRQGNIIAISDETRPAYDMEKLYRNNRNNLIGKYIESFSGAEADSVEYGALCEGIAALMETRRGEA</sequence>
<evidence type="ECO:0000256" key="4">
    <source>
        <dbReference type="ARBA" id="ARBA00022801"/>
    </source>
</evidence>
<dbReference type="InterPro" id="IPR041796">
    <property type="entry name" value="Mre11_N"/>
</dbReference>
<reference evidence="7" key="1">
    <citation type="submission" date="2020-08" db="EMBL/GenBank/DDBJ databases">
        <authorList>
            <person name="Cejkova D."/>
            <person name="Kubasova T."/>
            <person name="Jahodarova E."/>
            <person name="Rychlik I."/>
        </authorList>
    </citation>
    <scope>NUCLEOTIDE SEQUENCE</scope>
    <source>
        <strain evidence="7">An582</strain>
    </source>
</reference>
<protein>
    <recommendedName>
        <fullName evidence="2">Nuclease SbcCD subunit D</fullName>
    </recommendedName>
</protein>
<dbReference type="InterPro" id="IPR004843">
    <property type="entry name" value="Calcineurin-like_PHP"/>
</dbReference>
<keyword evidence="3" id="KW-0540">Nuclease</keyword>
<dbReference type="InterPro" id="IPR050535">
    <property type="entry name" value="DNA_Repair-Maintenance_Comp"/>
</dbReference>
<dbReference type="GO" id="GO:0004527">
    <property type="term" value="F:exonuclease activity"/>
    <property type="evidence" value="ECO:0007669"/>
    <property type="project" value="UniProtKB-KW"/>
</dbReference>
<dbReference type="AlphaFoldDB" id="A0A939BG19"/>
<evidence type="ECO:0000256" key="2">
    <source>
        <dbReference type="ARBA" id="ARBA00013365"/>
    </source>
</evidence>
<feature type="domain" description="Calcineurin-like phosphoesterase" evidence="6">
    <location>
        <begin position="20"/>
        <end position="176"/>
    </location>
</feature>
<dbReference type="SUPFAM" id="SSF56300">
    <property type="entry name" value="Metallo-dependent phosphatases"/>
    <property type="match status" value="1"/>
</dbReference>
<dbReference type="PANTHER" id="PTHR30337:SF0">
    <property type="entry name" value="NUCLEASE SBCCD SUBUNIT D"/>
    <property type="match status" value="1"/>
</dbReference>
<name>A0A939BG19_9CLOT</name>
<evidence type="ECO:0000256" key="3">
    <source>
        <dbReference type="ARBA" id="ARBA00022722"/>
    </source>
</evidence>
<organism evidence="7 8">
    <name type="scientific">Mordavella massiliensis</name>
    <dbReference type="NCBI Taxonomy" id="1871024"/>
    <lineage>
        <taxon>Bacteria</taxon>
        <taxon>Bacillati</taxon>
        <taxon>Bacillota</taxon>
        <taxon>Clostridia</taxon>
        <taxon>Eubacteriales</taxon>
        <taxon>Clostridiaceae</taxon>
        <taxon>Mordavella</taxon>
    </lineage>
</organism>
<dbReference type="EMBL" id="JACJKS010000001">
    <property type="protein sequence ID" value="MBM6947186.1"/>
    <property type="molecule type" value="Genomic_DNA"/>
</dbReference>
<proteinExistence type="inferred from homology"/>
<keyword evidence="4" id="KW-0378">Hydrolase</keyword>
<dbReference type="Pfam" id="PF00149">
    <property type="entry name" value="Metallophos"/>
    <property type="match status" value="1"/>
</dbReference>
<evidence type="ECO:0000256" key="1">
    <source>
        <dbReference type="ARBA" id="ARBA00010555"/>
    </source>
</evidence>
<dbReference type="PANTHER" id="PTHR30337">
    <property type="entry name" value="COMPONENT OF ATP-DEPENDENT DSDNA EXONUCLEASE"/>
    <property type="match status" value="1"/>
</dbReference>
<evidence type="ECO:0000259" key="6">
    <source>
        <dbReference type="Pfam" id="PF00149"/>
    </source>
</evidence>
<evidence type="ECO:0000313" key="8">
    <source>
        <dbReference type="Proteomes" id="UP000705508"/>
    </source>
</evidence>
<dbReference type="Proteomes" id="UP000705508">
    <property type="component" value="Unassembled WGS sequence"/>
</dbReference>
<dbReference type="InterPro" id="IPR029052">
    <property type="entry name" value="Metallo-depent_PP-like"/>
</dbReference>
<dbReference type="Gene3D" id="3.60.21.10">
    <property type="match status" value="1"/>
</dbReference>
<evidence type="ECO:0000313" key="7">
    <source>
        <dbReference type="EMBL" id="MBM6947186.1"/>
    </source>
</evidence>
<dbReference type="CDD" id="cd00840">
    <property type="entry name" value="MPP_Mre11_N"/>
    <property type="match status" value="1"/>
</dbReference>
<keyword evidence="5" id="KW-0269">Exonuclease</keyword>
<comment type="similarity">
    <text evidence="1">Belongs to the SbcD family.</text>
</comment>
<accession>A0A939BG19</accession>
<comment type="caution">
    <text evidence="7">The sequence shown here is derived from an EMBL/GenBank/DDBJ whole genome shotgun (WGS) entry which is preliminary data.</text>
</comment>
<reference evidence="7" key="2">
    <citation type="journal article" date="2021" name="Sci. Rep.">
        <title>The distribution of antibiotic resistance genes in chicken gut microbiota commensals.</title>
        <authorList>
            <person name="Juricova H."/>
            <person name="Matiasovicova J."/>
            <person name="Kubasova T."/>
            <person name="Cejkova D."/>
            <person name="Rychlik I."/>
        </authorList>
    </citation>
    <scope>NUCLEOTIDE SEQUENCE</scope>
    <source>
        <strain evidence="7">An582</strain>
    </source>
</reference>